<dbReference type="PANTHER" id="PTHR32295">
    <property type="entry name" value="IQ-DOMAIN 5-RELATED"/>
    <property type="match status" value="1"/>
</dbReference>
<reference evidence="5" key="1">
    <citation type="submission" date="2024-07" db="EMBL/GenBank/DDBJ databases">
        <title>Two chromosome-level genome assemblies of Korean endemic species Abeliophyllum distichum and Forsythia ovata (Oleaceae).</title>
        <authorList>
            <person name="Jang H."/>
        </authorList>
    </citation>
    <scope>NUCLEOTIDE SEQUENCE [LARGE SCALE GENOMIC DNA]</scope>
</reference>
<name>A0ABD1QGA5_9LAMI</name>
<feature type="compositionally biased region" description="Basic and acidic residues" evidence="3">
    <location>
        <begin position="299"/>
        <end position="313"/>
    </location>
</feature>
<organism evidence="4 5">
    <name type="scientific">Abeliophyllum distichum</name>
    <dbReference type="NCBI Taxonomy" id="126358"/>
    <lineage>
        <taxon>Eukaryota</taxon>
        <taxon>Viridiplantae</taxon>
        <taxon>Streptophyta</taxon>
        <taxon>Embryophyta</taxon>
        <taxon>Tracheophyta</taxon>
        <taxon>Spermatophyta</taxon>
        <taxon>Magnoliopsida</taxon>
        <taxon>eudicotyledons</taxon>
        <taxon>Gunneridae</taxon>
        <taxon>Pentapetalae</taxon>
        <taxon>asterids</taxon>
        <taxon>lamiids</taxon>
        <taxon>Lamiales</taxon>
        <taxon>Oleaceae</taxon>
        <taxon>Forsythieae</taxon>
        <taxon>Abeliophyllum</taxon>
    </lineage>
</organism>
<comment type="caution">
    <text evidence="4">The sequence shown here is derived from an EMBL/GenBank/DDBJ whole genome shotgun (WGS) entry which is preliminary data.</text>
</comment>
<evidence type="ECO:0000256" key="2">
    <source>
        <dbReference type="ARBA" id="ARBA00024341"/>
    </source>
</evidence>
<dbReference type="Pfam" id="PF00612">
    <property type="entry name" value="IQ"/>
    <property type="match status" value="1"/>
</dbReference>
<evidence type="ECO:0000256" key="3">
    <source>
        <dbReference type="SAM" id="MobiDB-lite"/>
    </source>
</evidence>
<dbReference type="PANTHER" id="PTHR32295:SF93">
    <property type="entry name" value="PROTEIN IQ-DOMAIN 9"/>
    <property type="match status" value="1"/>
</dbReference>
<dbReference type="PROSITE" id="PS50096">
    <property type="entry name" value="IQ"/>
    <property type="match status" value="1"/>
</dbReference>
<feature type="compositionally biased region" description="Low complexity" evidence="3">
    <location>
        <begin position="249"/>
        <end position="258"/>
    </location>
</feature>
<evidence type="ECO:0000256" key="1">
    <source>
        <dbReference type="ARBA" id="ARBA00022860"/>
    </source>
</evidence>
<evidence type="ECO:0000313" key="4">
    <source>
        <dbReference type="EMBL" id="KAL2475242.1"/>
    </source>
</evidence>
<dbReference type="EMBL" id="JBFOLK010000011">
    <property type="protein sequence ID" value="KAL2475242.1"/>
    <property type="molecule type" value="Genomic_DNA"/>
</dbReference>
<dbReference type="InterPro" id="IPR000048">
    <property type="entry name" value="IQ_motif_EF-hand-BS"/>
</dbReference>
<keyword evidence="1" id="KW-0112">Calmodulin-binding</keyword>
<sequence length="313" mass="35676">MGSGVWFKNIMRKKKARGDRSQKLKRYSTPEMSNGHKKEYCLQNVSPILTNGASEENRDCFGMPIEDMAATQIQTAYRAYKARKNFRRLKATVRLQNLLQCDAIRKQASTTLGHLHSWTRIQAQIRARRVHMVTEGRLRQKMLENQSKLESKLHDLDVEWSGGSKTMDEALARIHNREEAALRRERAMAYAFSHQWRANSNSNFGSGNHDIGKANWGWSWIDRWIAARPWESRVVPLQSSPKKPLGSQSSKTNKNKNSPTIKAPVSVNSISPNGKTARKARKLSYGAAEKMIAAKKVNNKSEEVKTKRENEVS</sequence>
<accession>A0ABD1QGA5</accession>
<gene>
    <name evidence="4" type="ORF">Adt_35978</name>
</gene>
<dbReference type="CDD" id="cd23767">
    <property type="entry name" value="IQCD"/>
    <property type="match status" value="1"/>
</dbReference>
<keyword evidence="5" id="KW-1185">Reference proteome</keyword>
<dbReference type="SMART" id="SM00015">
    <property type="entry name" value="IQ"/>
    <property type="match status" value="1"/>
</dbReference>
<feature type="region of interest" description="Disordered" evidence="3">
    <location>
        <begin position="294"/>
        <end position="313"/>
    </location>
</feature>
<dbReference type="Proteomes" id="UP001604336">
    <property type="component" value="Unassembled WGS sequence"/>
</dbReference>
<evidence type="ECO:0000313" key="5">
    <source>
        <dbReference type="Proteomes" id="UP001604336"/>
    </source>
</evidence>
<dbReference type="GO" id="GO:0005516">
    <property type="term" value="F:calmodulin binding"/>
    <property type="evidence" value="ECO:0007669"/>
    <property type="project" value="UniProtKB-KW"/>
</dbReference>
<dbReference type="AlphaFoldDB" id="A0ABD1QGA5"/>
<feature type="region of interest" description="Disordered" evidence="3">
    <location>
        <begin position="236"/>
        <end position="282"/>
    </location>
</feature>
<proteinExistence type="inferred from homology"/>
<protein>
    <submittedName>
        <fullName evidence="4">IQ-domain 9</fullName>
    </submittedName>
</protein>
<comment type="similarity">
    <text evidence="2">Belongs to the IQD family.</text>
</comment>